<evidence type="ECO:0000256" key="1">
    <source>
        <dbReference type="ARBA" id="ARBA00004123"/>
    </source>
</evidence>
<comment type="subcellular location">
    <subcellularLocation>
        <location evidence="1">Nucleus</location>
    </subcellularLocation>
</comment>
<keyword evidence="4" id="KW-0949">S-adenosyl-L-methionine</keyword>
<evidence type="ECO:0000256" key="6">
    <source>
        <dbReference type="ARBA" id="ARBA00023242"/>
    </source>
</evidence>
<evidence type="ECO:0008006" key="10">
    <source>
        <dbReference type="Google" id="ProtNLM"/>
    </source>
</evidence>
<dbReference type="GO" id="GO:0032259">
    <property type="term" value="P:methylation"/>
    <property type="evidence" value="ECO:0007669"/>
    <property type="project" value="UniProtKB-KW"/>
</dbReference>
<dbReference type="InterPro" id="IPR003616">
    <property type="entry name" value="Post-SET_dom"/>
</dbReference>
<proteinExistence type="predicted"/>
<evidence type="ECO:0000256" key="3">
    <source>
        <dbReference type="ARBA" id="ARBA00022679"/>
    </source>
</evidence>
<dbReference type="SUPFAM" id="SSF82199">
    <property type="entry name" value="SET domain"/>
    <property type="match status" value="1"/>
</dbReference>
<dbReference type="Gene3D" id="2.170.270.10">
    <property type="entry name" value="SET domain"/>
    <property type="match status" value="1"/>
</dbReference>
<organism evidence="9">
    <name type="scientific">Micrurus corallinus</name>
    <name type="common">Brazilian coral snake</name>
    <dbReference type="NCBI Taxonomy" id="54390"/>
    <lineage>
        <taxon>Eukaryota</taxon>
        <taxon>Metazoa</taxon>
        <taxon>Chordata</taxon>
        <taxon>Craniata</taxon>
        <taxon>Vertebrata</taxon>
        <taxon>Euteleostomi</taxon>
        <taxon>Lepidosauria</taxon>
        <taxon>Squamata</taxon>
        <taxon>Bifurcata</taxon>
        <taxon>Unidentata</taxon>
        <taxon>Episquamata</taxon>
        <taxon>Toxicofera</taxon>
        <taxon>Serpentes</taxon>
        <taxon>Colubroidea</taxon>
        <taxon>Elapidae</taxon>
        <taxon>Elapinae</taxon>
        <taxon>Micrurus</taxon>
    </lineage>
</organism>
<dbReference type="GO" id="GO:0070828">
    <property type="term" value="P:heterochromatin organization"/>
    <property type="evidence" value="ECO:0007669"/>
    <property type="project" value="TreeGrafter"/>
</dbReference>
<evidence type="ECO:0000259" key="8">
    <source>
        <dbReference type="PROSITE" id="PS50868"/>
    </source>
</evidence>
<dbReference type="GO" id="GO:0005634">
    <property type="term" value="C:nucleus"/>
    <property type="evidence" value="ECO:0007669"/>
    <property type="project" value="UniProtKB-SubCell"/>
</dbReference>
<keyword evidence="5" id="KW-0156">Chromatin regulator</keyword>
<feature type="domain" description="SET" evidence="7">
    <location>
        <begin position="1"/>
        <end position="154"/>
    </location>
</feature>
<evidence type="ECO:0000256" key="2">
    <source>
        <dbReference type="ARBA" id="ARBA00022603"/>
    </source>
</evidence>
<dbReference type="EMBL" id="IACJ01164355">
    <property type="protein sequence ID" value="LAA65126.1"/>
    <property type="molecule type" value="Transcribed_RNA"/>
</dbReference>
<dbReference type="PROSITE" id="PS50868">
    <property type="entry name" value="POST_SET"/>
    <property type="match status" value="1"/>
</dbReference>
<evidence type="ECO:0000256" key="5">
    <source>
        <dbReference type="ARBA" id="ARBA00022853"/>
    </source>
</evidence>
<protein>
    <recommendedName>
        <fullName evidence="10">SET domain-containing protein</fullName>
    </recommendedName>
</protein>
<sequence>MCFFKESSLKGECEKSVNPRNSEANTDCQKENLLSEAVLKSKLPMQDDKEVKKQQKDILESDNAIKGKTQRTRQELACMKEAAEIETCPKDEENPCLLDATREGNVGRFLNHSCSPNLFVQSVFVETHNRNFPWVAFFTKRHVKAGTELTWDYGYKAGSMPETETTCQCGSLKCRKKIL</sequence>
<dbReference type="PANTHER" id="PTHR46024:SF3">
    <property type="entry name" value="HISTONE-LYSINE N-METHYLTRANSFERASE SETDB2"/>
    <property type="match status" value="1"/>
</dbReference>
<dbReference type="AlphaFoldDB" id="A0A2D4GZV3"/>
<feature type="domain" description="Post-SET" evidence="8">
    <location>
        <begin position="163"/>
        <end position="179"/>
    </location>
</feature>
<dbReference type="InterPro" id="IPR046341">
    <property type="entry name" value="SET_dom_sf"/>
</dbReference>
<evidence type="ECO:0000256" key="4">
    <source>
        <dbReference type="ARBA" id="ARBA00022691"/>
    </source>
</evidence>
<keyword evidence="3" id="KW-0808">Transferase</keyword>
<evidence type="ECO:0000313" key="9">
    <source>
        <dbReference type="EMBL" id="LAA65126.1"/>
    </source>
</evidence>
<dbReference type="InterPro" id="IPR001214">
    <property type="entry name" value="SET_dom"/>
</dbReference>
<reference evidence="9" key="1">
    <citation type="submission" date="2017-07" db="EMBL/GenBank/DDBJ databases">
        <authorList>
            <person name="Mikheyev A."/>
            <person name="Grau M."/>
        </authorList>
    </citation>
    <scope>NUCLEOTIDE SEQUENCE</scope>
    <source>
        <tissue evidence="9">Venom_gland</tissue>
    </source>
</reference>
<dbReference type="SMART" id="SM00317">
    <property type="entry name" value="SET"/>
    <property type="match status" value="1"/>
</dbReference>
<dbReference type="GO" id="GO:0010629">
    <property type="term" value="P:negative regulation of gene expression"/>
    <property type="evidence" value="ECO:0007669"/>
    <property type="project" value="TreeGrafter"/>
</dbReference>
<keyword evidence="6" id="KW-0539">Nucleus</keyword>
<keyword evidence="2" id="KW-0489">Methyltransferase</keyword>
<dbReference type="InterPro" id="IPR051516">
    <property type="entry name" value="SETDB_methyltransferase"/>
</dbReference>
<dbReference type="Pfam" id="PF00856">
    <property type="entry name" value="SET"/>
    <property type="match status" value="1"/>
</dbReference>
<name>A0A2D4GZV3_MICCO</name>
<dbReference type="PANTHER" id="PTHR46024">
    <property type="entry name" value="HISTONE-LYSINE N-METHYLTRANSFERASE EGGLESS"/>
    <property type="match status" value="1"/>
</dbReference>
<reference evidence="9" key="2">
    <citation type="submission" date="2017-11" db="EMBL/GenBank/DDBJ databases">
        <title>Coralsnake Venomics: Analyses of Venom Gland Transcriptomes and Proteomes of Six Brazilian Taxa.</title>
        <authorList>
            <person name="Aird S.D."/>
            <person name="Jorge da Silva N."/>
            <person name="Qiu L."/>
            <person name="Villar-Briones A."/>
            <person name="Aparecida-Saddi V."/>
            <person name="Campos-Telles M.P."/>
            <person name="Grau M."/>
            <person name="Mikheyev A.S."/>
        </authorList>
    </citation>
    <scope>NUCLEOTIDE SEQUENCE</scope>
    <source>
        <tissue evidence="9">Venom_gland</tissue>
    </source>
</reference>
<evidence type="ECO:0000259" key="7">
    <source>
        <dbReference type="PROSITE" id="PS50280"/>
    </source>
</evidence>
<dbReference type="PROSITE" id="PS50280">
    <property type="entry name" value="SET"/>
    <property type="match status" value="1"/>
</dbReference>
<dbReference type="GO" id="GO:0046974">
    <property type="term" value="F:histone H3K9 methyltransferase activity"/>
    <property type="evidence" value="ECO:0007669"/>
    <property type="project" value="TreeGrafter"/>
</dbReference>
<accession>A0A2D4GZV3</accession>